<sequence>IGTFIKTIGASAIIGLVVYYIARFYAKRYNYPPGPIPLPLIGNVLMFRNYTTHWNEEILKLSKIYGPVFTLWIGPLPFVFICDLDLGREAFNKIEFTGRPASQLGSIFSNEQHRAVVFDDYGHSWESLRRISHTTIRKYAKTKALSEVVAENVSEIIDKIVATEGIGKPFRPKLYVYNIFDIEQPELKKFKYITSDFQTDLGNTLFLYEFIPVMRYFMANPLIKYKQYFDEMMKYSRNIYQTHDKTYDSKNLRDFCDILIAAKHESIAEDKQTAPYFTDDNLPAVLIELFMAGTETTHATFQWLLLFMAYKPEYQDKLSAEINREIGDRVPVVEDKSRLNYTLAFISEILRHKNPFPIGVFHKALVNSKIGGYPVAQNTQVVLHQQAIMKDAKHWKNPDKFEPERFLDENGQFIQTKPVAYMPFSYGRRICPGESLAINDLFLVLALVRFIQLTSDYRIELHSEHGDPTPDVLEPDLIKLK</sequence>
<reference evidence="17" key="1">
    <citation type="submission" date="2020-11" db="EMBL/GenBank/DDBJ databases">
        <authorList>
            <person name="Tran Van P."/>
        </authorList>
    </citation>
    <scope>NUCLEOTIDE SEQUENCE</scope>
</reference>
<dbReference type="SUPFAM" id="SSF48264">
    <property type="entry name" value="Cytochrome P450"/>
    <property type="match status" value="1"/>
</dbReference>
<keyword evidence="11 14" id="KW-0408">Iron</keyword>
<proteinExistence type="inferred from homology"/>
<dbReference type="OrthoDB" id="1055148at2759"/>
<feature type="binding site" description="axial binding residue" evidence="14">
    <location>
        <position position="431"/>
    </location>
    <ligand>
        <name>heme</name>
        <dbReference type="ChEBI" id="CHEBI:30413"/>
    </ligand>
    <ligandPart>
        <name>Fe</name>
        <dbReference type="ChEBI" id="CHEBI:18248"/>
    </ligandPart>
</feature>
<dbReference type="PRINTS" id="PR00463">
    <property type="entry name" value="EP450I"/>
</dbReference>
<comment type="subcellular location">
    <subcellularLocation>
        <location evidence="4">Endoplasmic reticulum membrane</location>
        <topology evidence="4">Peripheral membrane protein</topology>
    </subcellularLocation>
    <subcellularLocation>
        <location evidence="3">Microsome membrane</location>
        <topology evidence="3">Peripheral membrane protein</topology>
    </subcellularLocation>
</comment>
<evidence type="ECO:0000256" key="13">
    <source>
        <dbReference type="ARBA" id="ARBA00023136"/>
    </source>
</evidence>
<keyword evidence="18" id="KW-1185">Reference proteome</keyword>
<dbReference type="InterPro" id="IPR017972">
    <property type="entry name" value="Cyt_P450_CS"/>
</dbReference>
<evidence type="ECO:0000256" key="7">
    <source>
        <dbReference type="ARBA" id="ARBA00022723"/>
    </source>
</evidence>
<protein>
    <recommendedName>
        <fullName evidence="19">Cytochrome P450</fullName>
    </recommendedName>
</protein>
<dbReference type="InterPro" id="IPR002401">
    <property type="entry name" value="Cyt_P450_E_grp-I"/>
</dbReference>
<keyword evidence="7 14" id="KW-0479">Metal-binding</keyword>
<dbReference type="PANTHER" id="PTHR24300">
    <property type="entry name" value="CYTOCHROME P450 508A4-RELATED"/>
    <property type="match status" value="1"/>
</dbReference>
<dbReference type="AlphaFoldDB" id="A0A7R9L084"/>
<keyword evidence="13 16" id="KW-0472">Membrane</keyword>
<evidence type="ECO:0000313" key="17">
    <source>
        <dbReference type="EMBL" id="CAD7632787.1"/>
    </source>
</evidence>
<evidence type="ECO:0000256" key="2">
    <source>
        <dbReference type="ARBA" id="ARBA00003690"/>
    </source>
</evidence>
<dbReference type="Gene3D" id="1.10.630.10">
    <property type="entry name" value="Cytochrome P450"/>
    <property type="match status" value="1"/>
</dbReference>
<organism evidence="17">
    <name type="scientific">Medioppia subpectinata</name>
    <dbReference type="NCBI Taxonomy" id="1979941"/>
    <lineage>
        <taxon>Eukaryota</taxon>
        <taxon>Metazoa</taxon>
        <taxon>Ecdysozoa</taxon>
        <taxon>Arthropoda</taxon>
        <taxon>Chelicerata</taxon>
        <taxon>Arachnida</taxon>
        <taxon>Acari</taxon>
        <taxon>Acariformes</taxon>
        <taxon>Sarcoptiformes</taxon>
        <taxon>Oribatida</taxon>
        <taxon>Brachypylina</taxon>
        <taxon>Oppioidea</taxon>
        <taxon>Oppiidae</taxon>
        <taxon>Medioppia</taxon>
    </lineage>
</organism>
<dbReference type="GO" id="GO:0020037">
    <property type="term" value="F:heme binding"/>
    <property type="evidence" value="ECO:0007669"/>
    <property type="project" value="InterPro"/>
</dbReference>
<dbReference type="Proteomes" id="UP000759131">
    <property type="component" value="Unassembled WGS sequence"/>
</dbReference>
<dbReference type="Pfam" id="PF00067">
    <property type="entry name" value="p450"/>
    <property type="match status" value="1"/>
</dbReference>
<comment type="function">
    <text evidence="2">May be involved in the metabolism of insect hormones and in the breakdown of synthetic insecticides.</text>
</comment>
<dbReference type="EMBL" id="OC866143">
    <property type="protein sequence ID" value="CAD7632787.1"/>
    <property type="molecule type" value="Genomic_DNA"/>
</dbReference>
<dbReference type="GO" id="GO:0005506">
    <property type="term" value="F:iron ion binding"/>
    <property type="evidence" value="ECO:0007669"/>
    <property type="project" value="InterPro"/>
</dbReference>
<evidence type="ECO:0000256" key="15">
    <source>
        <dbReference type="RuleBase" id="RU000461"/>
    </source>
</evidence>
<gene>
    <name evidence="17" type="ORF">OSB1V03_LOCUS13189</name>
</gene>
<evidence type="ECO:0000256" key="5">
    <source>
        <dbReference type="ARBA" id="ARBA00010617"/>
    </source>
</evidence>
<dbReference type="InterPro" id="IPR050182">
    <property type="entry name" value="Cytochrome_P450_fam2"/>
</dbReference>
<evidence type="ECO:0000256" key="14">
    <source>
        <dbReference type="PIRSR" id="PIRSR602401-1"/>
    </source>
</evidence>
<name>A0A7R9L084_9ACAR</name>
<keyword evidence="8" id="KW-0256">Endoplasmic reticulum</keyword>
<dbReference type="GO" id="GO:0005789">
    <property type="term" value="C:endoplasmic reticulum membrane"/>
    <property type="evidence" value="ECO:0007669"/>
    <property type="project" value="UniProtKB-SubCell"/>
</dbReference>
<dbReference type="PRINTS" id="PR00385">
    <property type="entry name" value="P450"/>
</dbReference>
<evidence type="ECO:0000313" key="18">
    <source>
        <dbReference type="Proteomes" id="UP000759131"/>
    </source>
</evidence>
<accession>A0A7R9L084</accession>
<evidence type="ECO:0000256" key="10">
    <source>
        <dbReference type="ARBA" id="ARBA00023002"/>
    </source>
</evidence>
<keyword evidence="16" id="KW-0812">Transmembrane</keyword>
<dbReference type="GO" id="GO:0004497">
    <property type="term" value="F:monooxygenase activity"/>
    <property type="evidence" value="ECO:0007669"/>
    <property type="project" value="UniProtKB-KW"/>
</dbReference>
<dbReference type="FunFam" id="1.10.630.10:FF:000238">
    <property type="entry name" value="Cytochrome P450 2A6"/>
    <property type="match status" value="1"/>
</dbReference>
<keyword evidence="6 14" id="KW-0349">Heme</keyword>
<dbReference type="PROSITE" id="PS00086">
    <property type="entry name" value="CYTOCHROME_P450"/>
    <property type="match status" value="1"/>
</dbReference>
<dbReference type="EMBL" id="CAJPIZ010011568">
    <property type="protein sequence ID" value="CAG2113217.1"/>
    <property type="molecule type" value="Genomic_DNA"/>
</dbReference>
<evidence type="ECO:0000256" key="6">
    <source>
        <dbReference type="ARBA" id="ARBA00022617"/>
    </source>
</evidence>
<evidence type="ECO:0000256" key="16">
    <source>
        <dbReference type="SAM" id="Phobius"/>
    </source>
</evidence>
<keyword evidence="16" id="KW-1133">Transmembrane helix</keyword>
<evidence type="ECO:0000256" key="11">
    <source>
        <dbReference type="ARBA" id="ARBA00023004"/>
    </source>
</evidence>
<evidence type="ECO:0000256" key="9">
    <source>
        <dbReference type="ARBA" id="ARBA00022848"/>
    </source>
</evidence>
<evidence type="ECO:0000256" key="1">
    <source>
        <dbReference type="ARBA" id="ARBA00001971"/>
    </source>
</evidence>
<dbReference type="InterPro" id="IPR036396">
    <property type="entry name" value="Cyt_P450_sf"/>
</dbReference>
<keyword evidence="9" id="KW-0492">Microsome</keyword>
<evidence type="ECO:0008006" key="19">
    <source>
        <dbReference type="Google" id="ProtNLM"/>
    </source>
</evidence>
<comment type="similarity">
    <text evidence="5 15">Belongs to the cytochrome P450 family.</text>
</comment>
<evidence type="ECO:0000256" key="3">
    <source>
        <dbReference type="ARBA" id="ARBA00004174"/>
    </source>
</evidence>
<evidence type="ECO:0000256" key="8">
    <source>
        <dbReference type="ARBA" id="ARBA00022824"/>
    </source>
</evidence>
<keyword evidence="10 15" id="KW-0560">Oxidoreductase</keyword>
<evidence type="ECO:0000256" key="4">
    <source>
        <dbReference type="ARBA" id="ARBA00004406"/>
    </source>
</evidence>
<keyword evidence="12 15" id="KW-0503">Monooxygenase</keyword>
<feature type="transmembrane region" description="Helical" evidence="16">
    <location>
        <begin position="7"/>
        <end position="26"/>
    </location>
</feature>
<dbReference type="PANTHER" id="PTHR24300:SF417">
    <property type="entry name" value="CYTOCHROME P450 508B1-RELATED"/>
    <property type="match status" value="1"/>
</dbReference>
<evidence type="ECO:0000256" key="12">
    <source>
        <dbReference type="ARBA" id="ARBA00023033"/>
    </source>
</evidence>
<dbReference type="InterPro" id="IPR001128">
    <property type="entry name" value="Cyt_P450"/>
</dbReference>
<feature type="non-terminal residue" evidence="17">
    <location>
        <position position="1"/>
    </location>
</feature>
<feature type="non-terminal residue" evidence="17">
    <location>
        <position position="481"/>
    </location>
</feature>
<dbReference type="GO" id="GO:0016705">
    <property type="term" value="F:oxidoreductase activity, acting on paired donors, with incorporation or reduction of molecular oxygen"/>
    <property type="evidence" value="ECO:0007669"/>
    <property type="project" value="InterPro"/>
</dbReference>
<comment type="cofactor">
    <cofactor evidence="1 14">
        <name>heme</name>
        <dbReference type="ChEBI" id="CHEBI:30413"/>
    </cofactor>
</comment>